<keyword evidence="2" id="KW-1185">Reference proteome</keyword>
<proteinExistence type="predicted"/>
<name>A0A1G5W335_9FIRM</name>
<gene>
    <name evidence="1" type="ORF">SAMN02910343_01043</name>
</gene>
<dbReference type="STRING" id="209880.SAMN02910343_01043"/>
<evidence type="ECO:0000313" key="2">
    <source>
        <dbReference type="Proteomes" id="UP000199689"/>
    </source>
</evidence>
<dbReference type="RefSeq" id="WP_091364554.1">
    <property type="nucleotide sequence ID" value="NZ_FMXA01000012.1"/>
</dbReference>
<evidence type="ECO:0000313" key="1">
    <source>
        <dbReference type="EMBL" id="SDA51695.1"/>
    </source>
</evidence>
<organism evidence="1 2">
    <name type="scientific">Allisonella histaminiformans</name>
    <dbReference type="NCBI Taxonomy" id="209880"/>
    <lineage>
        <taxon>Bacteria</taxon>
        <taxon>Bacillati</taxon>
        <taxon>Bacillota</taxon>
        <taxon>Negativicutes</taxon>
        <taxon>Veillonellales</taxon>
        <taxon>Veillonellaceae</taxon>
        <taxon>Allisonella</taxon>
    </lineage>
</organism>
<accession>A0A1G5W335</accession>
<dbReference type="AlphaFoldDB" id="A0A1G5W335"/>
<dbReference type="GeneID" id="87756065"/>
<protein>
    <submittedName>
        <fullName evidence="1">Uncharacterized protein</fullName>
    </submittedName>
</protein>
<reference evidence="1 2" key="1">
    <citation type="submission" date="2016-10" db="EMBL/GenBank/DDBJ databases">
        <authorList>
            <person name="de Groot N.N."/>
        </authorList>
    </citation>
    <scope>NUCLEOTIDE SEQUENCE [LARGE SCALE GENOMIC DNA]</scope>
    <source>
        <strain evidence="1 2">DSM 15230</strain>
    </source>
</reference>
<dbReference type="Proteomes" id="UP000199689">
    <property type="component" value="Unassembled WGS sequence"/>
</dbReference>
<dbReference type="EMBL" id="FMXA01000012">
    <property type="protein sequence ID" value="SDA51695.1"/>
    <property type="molecule type" value="Genomic_DNA"/>
</dbReference>
<dbReference type="OrthoDB" id="9875865at2"/>
<sequence length="145" mass="17523">MIFDFSKEVKTATSERERKEAMIDRIIRPEVEEAIREAGLNPSYFMVNKASEQEFFKKPFTDTQEDGSFASLYYDWITPDTLYRCECRIELSWDFLTVKSETDMYRMEHYSKGKPEWQYFNGEDWEEGPEEDFFPITDLELRWLQ</sequence>